<dbReference type="RefSeq" id="WP_007044921.1">
    <property type="nucleotide sequence ID" value="NZ_AGJL01000041.1"/>
</dbReference>
<gene>
    <name evidence="2" type="ORF">MetfoDRAFT_1493</name>
</gene>
<feature type="transmembrane region" description="Helical" evidence="1">
    <location>
        <begin position="104"/>
        <end position="127"/>
    </location>
</feature>
<feature type="transmembrane region" description="Helical" evidence="1">
    <location>
        <begin position="20"/>
        <end position="48"/>
    </location>
</feature>
<dbReference type="EMBL" id="AGJL01000041">
    <property type="protein sequence ID" value="EHP84989.1"/>
    <property type="molecule type" value="Genomic_DNA"/>
</dbReference>
<accession>H1L0B9</accession>
<name>H1L0B9_9EURY</name>
<evidence type="ECO:0000256" key="1">
    <source>
        <dbReference type="SAM" id="Phobius"/>
    </source>
</evidence>
<dbReference type="Pfam" id="PF13197">
    <property type="entry name" value="DUF4013"/>
    <property type="match status" value="1"/>
</dbReference>
<dbReference type="AlphaFoldDB" id="H1L0B9"/>
<dbReference type="Proteomes" id="UP000003706">
    <property type="component" value="Unassembled WGS sequence"/>
</dbReference>
<dbReference type="STRING" id="647171.MetfoDRAFT_1493"/>
<keyword evidence="1" id="KW-0812">Transmembrane</keyword>
<dbReference type="InterPro" id="IPR025098">
    <property type="entry name" value="DUF4013"/>
</dbReference>
<keyword evidence="3" id="KW-1185">Reference proteome</keyword>
<dbReference type="PATRIC" id="fig|647171.4.peg.1455"/>
<sequence length="203" mass="22940">MDILEGLKFPMKDNNWVKKVIIGGLLNIIPIVNFISLGYALETMGLIINDNKVLPEWEGFGSKFVKGLIGILIAFSYAFIPAMIITLILIILGNDTIAKRIFAIILVVIYTLTVGLMIPMALANYVAKGRVKAAFEFREIINRIKSVFKEYVICYFVYLVLSSITIAIYVIPFIGWILGTMLFFYTHLVYAYYFGCLYVKSSS</sequence>
<feature type="transmembrane region" description="Helical" evidence="1">
    <location>
        <begin position="148"/>
        <end position="171"/>
    </location>
</feature>
<evidence type="ECO:0000313" key="2">
    <source>
        <dbReference type="EMBL" id="EHP84989.1"/>
    </source>
</evidence>
<feature type="transmembrane region" description="Helical" evidence="1">
    <location>
        <begin position="177"/>
        <end position="199"/>
    </location>
</feature>
<dbReference type="OrthoDB" id="107590at2157"/>
<comment type="caution">
    <text evidence="2">The sequence shown here is derived from an EMBL/GenBank/DDBJ whole genome shotgun (WGS) entry which is preliminary data.</text>
</comment>
<evidence type="ECO:0008006" key="4">
    <source>
        <dbReference type="Google" id="ProtNLM"/>
    </source>
</evidence>
<evidence type="ECO:0000313" key="3">
    <source>
        <dbReference type="Proteomes" id="UP000003706"/>
    </source>
</evidence>
<keyword evidence="1" id="KW-1133">Transmembrane helix</keyword>
<organism evidence="2 3">
    <name type="scientific">Methanotorris formicicus Mc-S-70</name>
    <dbReference type="NCBI Taxonomy" id="647171"/>
    <lineage>
        <taxon>Archaea</taxon>
        <taxon>Methanobacteriati</taxon>
        <taxon>Methanobacteriota</taxon>
        <taxon>Methanomada group</taxon>
        <taxon>Methanococci</taxon>
        <taxon>Methanococcales</taxon>
        <taxon>Methanocaldococcaceae</taxon>
        <taxon>Methanotorris</taxon>
    </lineage>
</organism>
<feature type="transmembrane region" description="Helical" evidence="1">
    <location>
        <begin position="68"/>
        <end position="92"/>
    </location>
</feature>
<protein>
    <recommendedName>
        <fullName evidence="4">DUF4013 domain-containing protein</fullName>
    </recommendedName>
</protein>
<reference evidence="2 3" key="1">
    <citation type="submission" date="2011-09" db="EMBL/GenBank/DDBJ databases">
        <title>The draft genome of Methanotorris formicicus Mc-S-70.</title>
        <authorList>
            <consortium name="US DOE Joint Genome Institute (JGI-PGF)"/>
            <person name="Lucas S."/>
            <person name="Han J."/>
            <person name="Lapidus A."/>
            <person name="Cheng J.-F."/>
            <person name="Goodwin L."/>
            <person name="Pitluck S."/>
            <person name="Peters L."/>
            <person name="Land M.L."/>
            <person name="Hauser L."/>
            <person name="Sieprawska-Lupa M."/>
            <person name="Takai K."/>
            <person name="Miyazaki J."/>
            <person name="Whitman W."/>
            <person name="Woyke T.J."/>
        </authorList>
    </citation>
    <scope>NUCLEOTIDE SEQUENCE [LARGE SCALE GENOMIC DNA]</scope>
    <source>
        <strain evidence="2 3">Mc-S-70</strain>
    </source>
</reference>
<keyword evidence="1" id="KW-0472">Membrane</keyword>
<proteinExistence type="predicted"/>